<dbReference type="EnsemblPlants" id="AVESA.00010b.r2.5AG0803050.1">
    <property type="protein sequence ID" value="AVESA.00010b.r2.5AG0803050.1.CDS"/>
    <property type="gene ID" value="AVESA.00010b.r2.5AG0803050"/>
</dbReference>
<protein>
    <submittedName>
        <fullName evidence="1">Uncharacterized protein</fullName>
    </submittedName>
</protein>
<accession>A0ACD5XNW8</accession>
<name>A0ACD5XNW8_AVESA</name>
<reference evidence="1" key="2">
    <citation type="submission" date="2025-09" db="UniProtKB">
        <authorList>
            <consortium name="EnsemblPlants"/>
        </authorList>
    </citation>
    <scope>IDENTIFICATION</scope>
</reference>
<evidence type="ECO:0000313" key="1">
    <source>
        <dbReference type="EnsemblPlants" id="AVESA.00010b.r2.5AG0803050.1.CDS"/>
    </source>
</evidence>
<proteinExistence type="predicted"/>
<evidence type="ECO:0000313" key="2">
    <source>
        <dbReference type="Proteomes" id="UP001732700"/>
    </source>
</evidence>
<keyword evidence="2" id="KW-1185">Reference proteome</keyword>
<organism evidence="1 2">
    <name type="scientific">Avena sativa</name>
    <name type="common">Oat</name>
    <dbReference type="NCBI Taxonomy" id="4498"/>
    <lineage>
        <taxon>Eukaryota</taxon>
        <taxon>Viridiplantae</taxon>
        <taxon>Streptophyta</taxon>
        <taxon>Embryophyta</taxon>
        <taxon>Tracheophyta</taxon>
        <taxon>Spermatophyta</taxon>
        <taxon>Magnoliopsida</taxon>
        <taxon>Liliopsida</taxon>
        <taxon>Poales</taxon>
        <taxon>Poaceae</taxon>
        <taxon>BOP clade</taxon>
        <taxon>Pooideae</taxon>
        <taxon>Poodae</taxon>
        <taxon>Poeae</taxon>
        <taxon>Poeae Chloroplast Group 1 (Aveneae type)</taxon>
        <taxon>Aveninae</taxon>
        <taxon>Avena</taxon>
    </lineage>
</organism>
<dbReference type="Proteomes" id="UP001732700">
    <property type="component" value="Chromosome 5A"/>
</dbReference>
<reference evidence="1" key="1">
    <citation type="submission" date="2021-05" db="EMBL/GenBank/DDBJ databases">
        <authorList>
            <person name="Scholz U."/>
            <person name="Mascher M."/>
            <person name="Fiebig A."/>
        </authorList>
    </citation>
    <scope>NUCLEOTIDE SEQUENCE [LARGE SCALE GENOMIC DNA]</scope>
</reference>
<sequence>MCVMCTQFPKRRSIWPRKADKNILYPRVHRLHGFIGITTNRLKRKNNPYPAMNPQPSLPVLQGDADAKTPAFNFLPSGPINLVCEFAVMISFIAIPCYYMFCDLPPEFSVQQLTPIPNGPAAAAAAAPISSHHAFDVALRADNRRATGRCYHHGEATLAYAGFTIASGSTPDFCVPSKQAREVPIRLAWEWDGRGAGLPGHLRDRLAAAERLGAVEVEVQVRLLQGDDRPTWMSCKVWMGTAGQQDARCSVLRLQNWFDWPV</sequence>